<dbReference type="GO" id="GO:0006310">
    <property type="term" value="P:DNA recombination"/>
    <property type="evidence" value="ECO:0007669"/>
    <property type="project" value="UniProtKB-KW"/>
</dbReference>
<reference evidence="7" key="1">
    <citation type="submission" date="2017-04" db="EMBL/GenBank/DDBJ databases">
        <title>Function of individual gut microbiota members based on whole genome sequencing of pure cultures obtained from chicken caecum.</title>
        <authorList>
            <person name="Medvecky M."/>
            <person name="Cejkova D."/>
            <person name="Polansky O."/>
            <person name="Karasova D."/>
            <person name="Kubasova T."/>
            <person name="Cizek A."/>
            <person name="Rychlik I."/>
        </authorList>
    </citation>
    <scope>NUCLEOTIDE SEQUENCE [LARGE SCALE GENOMIC DNA]</scope>
    <source>
        <strain evidence="7">An149</strain>
    </source>
</reference>
<dbReference type="Gene3D" id="1.10.443.10">
    <property type="entry name" value="Intergrase catalytic core"/>
    <property type="match status" value="1"/>
</dbReference>
<accession>A0A1Y4E322</accession>
<evidence type="ECO:0000313" key="7">
    <source>
        <dbReference type="Proteomes" id="UP000196258"/>
    </source>
</evidence>
<name>A0A1Y4E322_9FIRM</name>
<dbReference type="EMBL" id="NFLB01000006">
    <property type="protein sequence ID" value="OUQ05218.1"/>
    <property type="molecule type" value="Genomic_DNA"/>
</dbReference>
<evidence type="ECO:0000313" key="6">
    <source>
        <dbReference type="EMBL" id="OUQ06020.1"/>
    </source>
</evidence>
<sequence length="315" mass="37026">MLETNRISELLESYIEYKHSLGFEIKQEISVLRNFQRYTLEKDYTGALTKNIVLEWISSGNQKYKTMGRKIEVLRPFMKYSSFFDSKTEVIYENIYPNVHARPVPYIISEHETLLLMEECKNLYSPDGIRSQTIKTVIGLLWTAGLRPSEATQLKIQDVDTTNNLIHIKNTKYNSERKIPIDPTVSIEIEKYKDFIFKKIGYKLENDPLFYTTGGKALSQQSMAYAFKIIRKCLNAHPLGYDHVRLYDFRHTMACRTIKKWLLNKENVNNSLFILSVYMGHKKPEDTYWYLSATPELLNIATEKYEEYFGGFDYE</sequence>
<dbReference type="InterPro" id="IPR013762">
    <property type="entry name" value="Integrase-like_cat_sf"/>
</dbReference>
<evidence type="ECO:0000256" key="3">
    <source>
        <dbReference type="ARBA" id="ARBA00023172"/>
    </source>
</evidence>
<dbReference type="RefSeq" id="WP_087255365.1">
    <property type="nucleotide sequence ID" value="NZ_JBKSXH010000002.1"/>
</dbReference>
<dbReference type="InterPro" id="IPR050090">
    <property type="entry name" value="Tyrosine_recombinase_XerCD"/>
</dbReference>
<evidence type="ECO:0000256" key="2">
    <source>
        <dbReference type="ARBA" id="ARBA00023125"/>
    </source>
</evidence>
<dbReference type="PANTHER" id="PTHR30349">
    <property type="entry name" value="PHAGE INTEGRASE-RELATED"/>
    <property type="match status" value="1"/>
</dbReference>
<dbReference type="AlphaFoldDB" id="A0A1Y4E322"/>
<keyword evidence="3" id="KW-0233">DNA recombination</keyword>
<dbReference type="InterPro" id="IPR011010">
    <property type="entry name" value="DNA_brk_join_enz"/>
</dbReference>
<protein>
    <recommendedName>
        <fullName evidence="4">Tyr recombinase domain-containing protein</fullName>
    </recommendedName>
</protein>
<reference evidence="5" key="2">
    <citation type="journal article" date="2018" name="BMC Genomics">
        <title>Whole genome sequencing and function prediction of 133 gut anaerobes isolated from chicken caecum in pure cultures.</title>
        <authorList>
            <person name="Medvecky M."/>
            <person name="Cejkova D."/>
            <person name="Polansky O."/>
            <person name="Karasova D."/>
            <person name="Kubasova T."/>
            <person name="Cizek A."/>
            <person name="Rychlik I."/>
        </authorList>
    </citation>
    <scope>NUCLEOTIDE SEQUENCE</scope>
    <source>
        <strain evidence="5">An149</strain>
    </source>
</reference>
<dbReference type="PROSITE" id="PS51898">
    <property type="entry name" value="TYR_RECOMBINASE"/>
    <property type="match status" value="1"/>
</dbReference>
<proteinExistence type="inferred from homology"/>
<dbReference type="GO" id="GO:0003677">
    <property type="term" value="F:DNA binding"/>
    <property type="evidence" value="ECO:0007669"/>
    <property type="project" value="UniProtKB-KW"/>
</dbReference>
<evidence type="ECO:0000313" key="5">
    <source>
        <dbReference type="EMBL" id="OUQ05218.1"/>
    </source>
</evidence>
<dbReference type="PANTHER" id="PTHR30349:SF41">
    <property type="entry name" value="INTEGRASE_RECOMBINASE PROTEIN MJ0367-RELATED"/>
    <property type="match status" value="1"/>
</dbReference>
<dbReference type="SUPFAM" id="SSF56349">
    <property type="entry name" value="DNA breaking-rejoining enzymes"/>
    <property type="match status" value="1"/>
</dbReference>
<evidence type="ECO:0000259" key="4">
    <source>
        <dbReference type="PROSITE" id="PS51898"/>
    </source>
</evidence>
<dbReference type="Pfam" id="PF00589">
    <property type="entry name" value="Phage_integrase"/>
    <property type="match status" value="1"/>
</dbReference>
<dbReference type="InterPro" id="IPR002104">
    <property type="entry name" value="Integrase_catalytic"/>
</dbReference>
<comment type="caution">
    <text evidence="5">The sequence shown here is derived from an EMBL/GenBank/DDBJ whole genome shotgun (WGS) entry which is preliminary data.</text>
</comment>
<organism evidence="5 7">
    <name type="scientific">Thomasclavelia spiroformis</name>
    <dbReference type="NCBI Taxonomy" id="29348"/>
    <lineage>
        <taxon>Bacteria</taxon>
        <taxon>Bacillati</taxon>
        <taxon>Bacillota</taxon>
        <taxon>Erysipelotrichia</taxon>
        <taxon>Erysipelotrichales</taxon>
        <taxon>Coprobacillaceae</taxon>
        <taxon>Thomasclavelia</taxon>
    </lineage>
</organism>
<gene>
    <name evidence="6" type="ORF">B5E91_04210</name>
    <name evidence="5" type="ORF">B5E91_06085</name>
</gene>
<feature type="domain" description="Tyr recombinase" evidence="4">
    <location>
        <begin position="103"/>
        <end position="303"/>
    </location>
</feature>
<dbReference type="GO" id="GO:0015074">
    <property type="term" value="P:DNA integration"/>
    <property type="evidence" value="ECO:0007669"/>
    <property type="project" value="InterPro"/>
</dbReference>
<keyword evidence="2" id="KW-0238">DNA-binding</keyword>
<comment type="similarity">
    <text evidence="1">Belongs to the 'phage' integrase family.</text>
</comment>
<evidence type="ECO:0000256" key="1">
    <source>
        <dbReference type="ARBA" id="ARBA00008857"/>
    </source>
</evidence>
<dbReference type="Proteomes" id="UP000196258">
    <property type="component" value="Unassembled WGS sequence"/>
</dbReference>
<dbReference type="EMBL" id="NFLB01000003">
    <property type="protein sequence ID" value="OUQ06020.1"/>
    <property type="molecule type" value="Genomic_DNA"/>
</dbReference>